<dbReference type="STRING" id="10195.A0A3M7S8K4"/>
<feature type="domain" description="Mediator complex subunit Med12" evidence="7">
    <location>
        <begin position="110"/>
        <end position="180"/>
    </location>
</feature>
<name>A0A3M7S8K4_BRAPC</name>
<evidence type="ECO:0000256" key="6">
    <source>
        <dbReference type="SAM" id="MobiDB-lite"/>
    </source>
</evidence>
<dbReference type="PANTHER" id="PTHR46567:SF1">
    <property type="entry name" value="MEDIATOR OF RNA POLYMERASE II TRANSCRIPTION SUBUNIT 12"/>
    <property type="match status" value="1"/>
</dbReference>
<dbReference type="GO" id="GO:0006357">
    <property type="term" value="P:regulation of transcription by RNA polymerase II"/>
    <property type="evidence" value="ECO:0007669"/>
    <property type="project" value="InterPro"/>
</dbReference>
<comment type="subcellular location">
    <subcellularLocation>
        <location evidence="1">Nucleus</location>
    </subcellularLocation>
</comment>
<dbReference type="InterPro" id="IPR019035">
    <property type="entry name" value="Mediator_Med12"/>
</dbReference>
<evidence type="ECO:0000256" key="4">
    <source>
        <dbReference type="ARBA" id="ARBA00023163"/>
    </source>
</evidence>
<proteinExistence type="inferred from homology"/>
<protein>
    <submittedName>
        <fullName evidence="8">Mediator of RNA polymerase II transcription subunit 12</fullName>
    </submittedName>
</protein>
<dbReference type="SMART" id="SM01281">
    <property type="entry name" value="Med12"/>
    <property type="match status" value="1"/>
</dbReference>
<dbReference type="GO" id="GO:0016592">
    <property type="term" value="C:mediator complex"/>
    <property type="evidence" value="ECO:0007669"/>
    <property type="project" value="InterPro"/>
</dbReference>
<sequence length="338" mass="39069">MNFTEDLDSKPLKKGKLGPLDIYPQEEKQREDELTSEFVRSGFRNQIPELLSEYEYQSIGKDQPISTNSNFDNDVIRVLLQIVNKKEESNVNSQIEASKKQSLPAKTSQSFRPSLILMTGNQKTKESAYAWFKQLANNEPLIKLAKKIPVFNKRADNLPEILITLYEYQVSISRSVWYLKIMVLGCTTNLTEANKKKRQTTIDVSSEWSVSLVRLLKEMFLRLQFYELSAASGHQHQSLPANMTLEGFMKVDNLNSILLPIINHNYLTEKKLKCLWTFTTKLTRAMLDQNLLDKQMILESLLDLLEKSAIQNRSAHINKSSEKASWEKYILTLKKERK</sequence>
<organism evidence="8 9">
    <name type="scientific">Brachionus plicatilis</name>
    <name type="common">Marine rotifer</name>
    <name type="synonym">Brachionus muelleri</name>
    <dbReference type="NCBI Taxonomy" id="10195"/>
    <lineage>
        <taxon>Eukaryota</taxon>
        <taxon>Metazoa</taxon>
        <taxon>Spiralia</taxon>
        <taxon>Gnathifera</taxon>
        <taxon>Rotifera</taxon>
        <taxon>Eurotatoria</taxon>
        <taxon>Monogononta</taxon>
        <taxon>Pseudotrocha</taxon>
        <taxon>Ploima</taxon>
        <taxon>Brachionidae</taxon>
        <taxon>Brachionus</taxon>
    </lineage>
</organism>
<evidence type="ECO:0000256" key="3">
    <source>
        <dbReference type="ARBA" id="ARBA00023015"/>
    </source>
</evidence>
<gene>
    <name evidence="8" type="ORF">BpHYR1_006229</name>
</gene>
<keyword evidence="5" id="KW-0539">Nucleus</keyword>
<evidence type="ECO:0000256" key="2">
    <source>
        <dbReference type="ARBA" id="ARBA00010289"/>
    </source>
</evidence>
<dbReference type="GO" id="GO:0003712">
    <property type="term" value="F:transcription coregulator activity"/>
    <property type="evidence" value="ECO:0007669"/>
    <property type="project" value="InterPro"/>
</dbReference>
<evidence type="ECO:0000313" key="8">
    <source>
        <dbReference type="EMBL" id="RNA31995.1"/>
    </source>
</evidence>
<dbReference type="Proteomes" id="UP000276133">
    <property type="component" value="Unassembled WGS sequence"/>
</dbReference>
<dbReference type="Pfam" id="PF09497">
    <property type="entry name" value="Med12"/>
    <property type="match status" value="1"/>
</dbReference>
<accession>A0A3M7S8K4</accession>
<comment type="similarity">
    <text evidence="2">Belongs to the Mediator complex subunit 12 family.</text>
</comment>
<keyword evidence="9" id="KW-1185">Reference proteome</keyword>
<reference evidence="8 9" key="1">
    <citation type="journal article" date="2018" name="Sci. Rep.">
        <title>Genomic signatures of local adaptation to the degree of environmental predictability in rotifers.</title>
        <authorList>
            <person name="Franch-Gras L."/>
            <person name="Hahn C."/>
            <person name="Garcia-Roger E.M."/>
            <person name="Carmona M.J."/>
            <person name="Serra M."/>
            <person name="Gomez A."/>
        </authorList>
    </citation>
    <scope>NUCLEOTIDE SEQUENCE [LARGE SCALE GENOMIC DNA]</scope>
    <source>
        <strain evidence="8">HYR1</strain>
    </source>
</reference>
<evidence type="ECO:0000256" key="5">
    <source>
        <dbReference type="ARBA" id="ARBA00023242"/>
    </source>
</evidence>
<dbReference type="AlphaFoldDB" id="A0A3M7S8K4"/>
<keyword evidence="4" id="KW-0804">Transcription</keyword>
<feature type="region of interest" description="Disordered" evidence="6">
    <location>
        <begin position="1"/>
        <end position="36"/>
    </location>
</feature>
<dbReference type="EMBL" id="REGN01001872">
    <property type="protein sequence ID" value="RNA31995.1"/>
    <property type="molecule type" value="Genomic_DNA"/>
</dbReference>
<evidence type="ECO:0000256" key="1">
    <source>
        <dbReference type="ARBA" id="ARBA00004123"/>
    </source>
</evidence>
<dbReference type="PANTHER" id="PTHR46567">
    <property type="entry name" value="MEDIATOR OF RNA POLYMERASE II TRANSCRIPTION SUBUNIT 12"/>
    <property type="match status" value="1"/>
</dbReference>
<keyword evidence="3" id="KW-0805">Transcription regulation</keyword>
<evidence type="ECO:0000259" key="7">
    <source>
        <dbReference type="SMART" id="SM01281"/>
    </source>
</evidence>
<dbReference type="OrthoDB" id="20828at2759"/>
<evidence type="ECO:0000313" key="9">
    <source>
        <dbReference type="Proteomes" id="UP000276133"/>
    </source>
</evidence>
<comment type="caution">
    <text evidence="8">The sequence shown here is derived from an EMBL/GenBank/DDBJ whole genome shotgun (WGS) entry which is preliminary data.</text>
</comment>